<dbReference type="PANTHER" id="PTHR43433">
    <property type="entry name" value="HYDROLASE, ALPHA/BETA FOLD FAMILY PROTEIN"/>
    <property type="match status" value="1"/>
</dbReference>
<sequence length="343" mass="37015">MAHPGTDTVDTPVDSPVHPSTTALRDPDGHDPSDVATSGLLRAPVSGDLELCYQTFGDPADEPLLLVMGLGGPLTWWDERLCRMLARRGFHVVRYDNRDAGRSTSVASPARRTAVVRTFLGLPTPVPYGMAELADDAVALLDHLDLPAAHVAGISMGGMIAQTLAINAPERVWSLSSLMSTTGRRAVGWQHPSLLAPLLSDTHVGRERTEEEDRDAYVRQSVRTWRLTGSPGWPLDDEALARRARDTWDHGVNRAGTVRQMLAVLTAPDREPALREVGVPTLVLHGLADRMVHVSGGRATAAAVPDAELVLVEGLGHDVPLPLFGLVADALRRTADRAERPTR</sequence>
<proteinExistence type="predicted"/>
<dbReference type="AlphaFoldDB" id="A0A9X2IHP8"/>
<dbReference type="RefSeq" id="WP_250828325.1">
    <property type="nucleotide sequence ID" value="NZ_JAMOIL010000027.1"/>
</dbReference>
<dbReference type="PANTHER" id="PTHR43433:SF5">
    <property type="entry name" value="AB HYDROLASE-1 DOMAIN-CONTAINING PROTEIN"/>
    <property type="match status" value="1"/>
</dbReference>
<protein>
    <submittedName>
        <fullName evidence="3">Alpha/beta fold hydrolase</fullName>
    </submittedName>
</protein>
<accession>A0A9X2IHP8</accession>
<dbReference type="GO" id="GO:0016787">
    <property type="term" value="F:hydrolase activity"/>
    <property type="evidence" value="ECO:0007669"/>
    <property type="project" value="UniProtKB-KW"/>
</dbReference>
<dbReference type="EMBL" id="JAMOIL010000027">
    <property type="protein sequence ID" value="MCM0622030.1"/>
    <property type="molecule type" value="Genomic_DNA"/>
</dbReference>
<dbReference type="InterPro" id="IPR050471">
    <property type="entry name" value="AB_hydrolase"/>
</dbReference>
<keyword evidence="3" id="KW-0378">Hydrolase</keyword>
<feature type="domain" description="AB hydrolase-1" evidence="2">
    <location>
        <begin position="63"/>
        <end position="319"/>
    </location>
</feature>
<keyword evidence="4" id="KW-1185">Reference proteome</keyword>
<evidence type="ECO:0000259" key="2">
    <source>
        <dbReference type="Pfam" id="PF00561"/>
    </source>
</evidence>
<dbReference type="InterPro" id="IPR029058">
    <property type="entry name" value="AB_hydrolase_fold"/>
</dbReference>
<dbReference type="Pfam" id="PF00561">
    <property type="entry name" value="Abhydrolase_1"/>
    <property type="match status" value="1"/>
</dbReference>
<evidence type="ECO:0000256" key="1">
    <source>
        <dbReference type="SAM" id="MobiDB-lite"/>
    </source>
</evidence>
<dbReference type="SUPFAM" id="SSF53474">
    <property type="entry name" value="alpha/beta-Hydrolases"/>
    <property type="match status" value="1"/>
</dbReference>
<name>A0A9X2IHP8_9ACTN</name>
<dbReference type="InterPro" id="IPR000073">
    <property type="entry name" value="AB_hydrolase_1"/>
</dbReference>
<evidence type="ECO:0000313" key="3">
    <source>
        <dbReference type="EMBL" id="MCM0622030.1"/>
    </source>
</evidence>
<dbReference type="Gene3D" id="3.40.50.1820">
    <property type="entry name" value="alpha/beta hydrolase"/>
    <property type="match status" value="1"/>
</dbReference>
<dbReference type="Proteomes" id="UP001139485">
    <property type="component" value="Unassembled WGS sequence"/>
</dbReference>
<feature type="region of interest" description="Disordered" evidence="1">
    <location>
        <begin position="1"/>
        <end position="37"/>
    </location>
</feature>
<gene>
    <name evidence="3" type="ORF">M8330_17195</name>
</gene>
<evidence type="ECO:0000313" key="4">
    <source>
        <dbReference type="Proteomes" id="UP001139485"/>
    </source>
</evidence>
<comment type="caution">
    <text evidence="3">The sequence shown here is derived from an EMBL/GenBank/DDBJ whole genome shotgun (WGS) entry which is preliminary data.</text>
</comment>
<reference evidence="3" key="1">
    <citation type="submission" date="2022-05" db="EMBL/GenBank/DDBJ databases">
        <authorList>
            <person name="Tuo L."/>
        </authorList>
    </citation>
    <scope>NUCLEOTIDE SEQUENCE</scope>
    <source>
        <strain evidence="3">BSK12Z-4</strain>
    </source>
</reference>
<organism evidence="3 4">
    <name type="scientific">Nocardioides bruguierae</name>
    <dbReference type="NCBI Taxonomy" id="2945102"/>
    <lineage>
        <taxon>Bacteria</taxon>
        <taxon>Bacillati</taxon>
        <taxon>Actinomycetota</taxon>
        <taxon>Actinomycetes</taxon>
        <taxon>Propionibacteriales</taxon>
        <taxon>Nocardioidaceae</taxon>
        <taxon>Nocardioides</taxon>
    </lineage>
</organism>